<dbReference type="InterPro" id="IPR023298">
    <property type="entry name" value="ATPase_P-typ_TM_dom_sf"/>
</dbReference>
<feature type="transmembrane region" description="Helical" evidence="14">
    <location>
        <begin position="454"/>
        <end position="478"/>
    </location>
</feature>
<keyword evidence="7" id="KW-0479">Metal-binding</keyword>
<dbReference type="InterPro" id="IPR021993">
    <property type="entry name" value="ATPase-cat-bd"/>
</dbReference>
<evidence type="ECO:0000256" key="1">
    <source>
        <dbReference type="ARBA" id="ARBA00004651"/>
    </source>
</evidence>
<keyword evidence="18" id="KW-1185">Reference proteome</keyword>
<feature type="transmembrane region" description="Helical" evidence="14">
    <location>
        <begin position="773"/>
        <end position="794"/>
    </location>
</feature>
<dbReference type="InterPro" id="IPR059000">
    <property type="entry name" value="ATPase_P-type_domA"/>
</dbReference>
<keyword evidence="5" id="KW-0597">Phosphoprotein</keyword>
<evidence type="ECO:0000256" key="8">
    <source>
        <dbReference type="ARBA" id="ARBA00022842"/>
    </source>
</evidence>
<evidence type="ECO:0000256" key="2">
    <source>
        <dbReference type="ARBA" id="ARBA00006024"/>
    </source>
</evidence>
<dbReference type="SUPFAM" id="SSF81665">
    <property type="entry name" value="Calcium ATPase, transmembrane domain M"/>
    <property type="match status" value="1"/>
</dbReference>
<dbReference type="OrthoDB" id="1521937at2"/>
<feature type="domain" description="Putative metal-binding" evidence="16">
    <location>
        <begin position="16"/>
        <end position="85"/>
    </location>
</feature>
<dbReference type="Gene3D" id="2.70.150.10">
    <property type="entry name" value="Calcium-transporting ATPase, cytoplasmic transduction domain A"/>
    <property type="match status" value="1"/>
</dbReference>
<dbReference type="PROSITE" id="PS00154">
    <property type="entry name" value="ATPASE_E1_E2"/>
    <property type="match status" value="1"/>
</dbReference>
<keyword evidence="12 14" id="KW-0472">Membrane</keyword>
<organism evidence="17 18">
    <name type="scientific">Phaeocystidibacter luteus</name>
    <dbReference type="NCBI Taxonomy" id="911197"/>
    <lineage>
        <taxon>Bacteria</taxon>
        <taxon>Pseudomonadati</taxon>
        <taxon>Bacteroidota</taxon>
        <taxon>Flavobacteriia</taxon>
        <taxon>Flavobacteriales</taxon>
        <taxon>Phaeocystidibacteraceae</taxon>
        <taxon>Phaeocystidibacter</taxon>
    </lineage>
</organism>
<dbReference type="SUPFAM" id="SSF56784">
    <property type="entry name" value="HAD-like"/>
    <property type="match status" value="1"/>
</dbReference>
<dbReference type="SUPFAM" id="SSF81653">
    <property type="entry name" value="Calcium ATPase, transduction domain A"/>
    <property type="match status" value="1"/>
</dbReference>
<feature type="transmembrane region" description="Helical" evidence="14">
    <location>
        <begin position="178"/>
        <end position="197"/>
    </location>
</feature>
<evidence type="ECO:0000259" key="15">
    <source>
        <dbReference type="Pfam" id="PF00122"/>
    </source>
</evidence>
<evidence type="ECO:0000256" key="12">
    <source>
        <dbReference type="ARBA" id="ARBA00023136"/>
    </source>
</evidence>
<proteinExistence type="inferred from homology"/>
<dbReference type="InterPro" id="IPR023299">
    <property type="entry name" value="ATPase_P-typ_cyto_dom_N"/>
</dbReference>
<dbReference type="InterPro" id="IPR036412">
    <property type="entry name" value="HAD-like_sf"/>
</dbReference>
<feature type="transmembrane region" description="Helical" evidence="14">
    <location>
        <begin position="247"/>
        <end position="266"/>
    </location>
</feature>
<dbReference type="InterPro" id="IPR008250">
    <property type="entry name" value="ATPase_P-typ_transduc_dom_A_sf"/>
</dbReference>
<dbReference type="PRINTS" id="PR00943">
    <property type="entry name" value="CUATPASE"/>
</dbReference>
<dbReference type="NCBIfam" id="TIGR01494">
    <property type="entry name" value="ATPase_P-type"/>
    <property type="match status" value="1"/>
</dbReference>
<dbReference type="PANTHER" id="PTHR43520">
    <property type="entry name" value="ATP7, ISOFORM B"/>
    <property type="match status" value="1"/>
</dbReference>
<evidence type="ECO:0000256" key="13">
    <source>
        <dbReference type="SAM" id="MobiDB-lite"/>
    </source>
</evidence>
<reference evidence="17 18" key="1">
    <citation type="submission" date="2019-09" db="EMBL/GenBank/DDBJ databases">
        <title>Genomes of family Cryomorphaceae.</title>
        <authorList>
            <person name="Bowman J.P."/>
        </authorList>
    </citation>
    <scope>NUCLEOTIDE SEQUENCE [LARGE SCALE GENOMIC DNA]</scope>
    <source>
        <strain evidence="17 18">LMG 25704</strain>
    </source>
</reference>
<evidence type="ECO:0000256" key="3">
    <source>
        <dbReference type="ARBA" id="ARBA00022448"/>
    </source>
</evidence>
<keyword evidence="10 14" id="KW-1133">Transmembrane helix</keyword>
<comment type="caution">
    <text evidence="17">The sequence shown here is derived from an EMBL/GenBank/DDBJ whole genome shotgun (WGS) entry which is preliminary data.</text>
</comment>
<evidence type="ECO:0000313" key="17">
    <source>
        <dbReference type="EMBL" id="KAB2814047.1"/>
    </source>
</evidence>
<dbReference type="InterPro" id="IPR001757">
    <property type="entry name" value="P_typ_ATPase"/>
</dbReference>
<evidence type="ECO:0000256" key="4">
    <source>
        <dbReference type="ARBA" id="ARBA00022475"/>
    </source>
</evidence>
<keyword evidence="11" id="KW-0406">Ion transport</keyword>
<evidence type="ECO:0000256" key="7">
    <source>
        <dbReference type="ARBA" id="ARBA00022723"/>
    </source>
</evidence>
<dbReference type="Pfam" id="PF00702">
    <property type="entry name" value="Hydrolase"/>
    <property type="match status" value="1"/>
</dbReference>
<dbReference type="EMBL" id="WBVO01000002">
    <property type="protein sequence ID" value="KAB2814047.1"/>
    <property type="molecule type" value="Genomic_DNA"/>
</dbReference>
<dbReference type="GO" id="GO:0005524">
    <property type="term" value="F:ATP binding"/>
    <property type="evidence" value="ECO:0007669"/>
    <property type="project" value="InterPro"/>
</dbReference>
<dbReference type="GO" id="GO:0016887">
    <property type="term" value="F:ATP hydrolysis activity"/>
    <property type="evidence" value="ECO:0007669"/>
    <property type="project" value="InterPro"/>
</dbReference>
<feature type="region of interest" description="Disordered" evidence="13">
    <location>
        <begin position="815"/>
        <end position="842"/>
    </location>
</feature>
<feature type="transmembrane region" description="Helical" evidence="14">
    <location>
        <begin position="272"/>
        <end position="293"/>
    </location>
</feature>
<name>A0A6N6RJU3_9FLAO</name>
<dbReference type="InterPro" id="IPR023214">
    <property type="entry name" value="HAD_sf"/>
</dbReference>
<dbReference type="AlphaFoldDB" id="A0A6N6RJU3"/>
<feature type="domain" description="P-type ATPase A" evidence="15">
    <location>
        <begin position="317"/>
        <end position="407"/>
    </location>
</feature>
<protein>
    <submittedName>
        <fullName evidence="17">HAD-IC family P-type ATPase</fullName>
    </submittedName>
</protein>
<sequence>MTFGIQSDTHMSESLKCDHCGDPCTSEITLDDKVFCCHGCKSVYTILWANGMESFYAKKDRSGNPVADAADFSILENDEIRSEVMDFSDGNIGVVRLFLPAIHCSACLWLLERLHKLNDAVISVRVEFSKRTAHIRFKESELTLKELAELLQQIGYPPHIRLADAEGEGEKVAKDKRLIYQFGIAAFAFGNIMLMALPEYFYPEDDSLAQYSTFFRWLSWALTLPVITYSARDYFTNAYRGIRIRRVNIDQPIAIGILALFLQSTWEITSGLGSGYLDSLAGLMFFLLLGKLFQRKTYESLSFERDYKSYFPLGITVVNKDDSHSIKPVQKLEKGELIYIRNEEIIPVDGKILRGNAVIDNAFVTGESTPEKKNIGDRVFAGGKQCGGAIEILVERPMDQSYLTQLWNDQNFDGNKADKFQTLTDRVSKYFVVVILTLALGAFAFWALNESWVVGIKVFTAVLIVACPCALALSAPFANGHALRLMGRKGLYLKRAEVVEALADINKIVWDKTGTLTSVAKSKVKWLGESLNEDDRAALSALMHSSKHPLSLRISAFLGNGTKRVSYFEEVVGKGVIGTVDGVDYRLGSSSWLGADATPEANASQVWVKRNGTLIGHFHILHAFRSETKAVINQMKNWAGQTVVTGDDNGEEMALRSLFGAGVELKFRQKPHDKLNVIADMQSEGNQVVMIGDGLNDAGALNQAEVGISVAEDINNFTPASDAILHAKSFGRLPEFFKLSKYTRRIVYWSFGLSFAYNIAGLSFALMGLLSPLLSAILMPLSSITVVTFVSLMVNRFRFSELEVVEGEDAFSWDENGSAFGENQPGAATPPPQRSRYEGSTT</sequence>
<keyword evidence="6 14" id="KW-0812">Transmembrane</keyword>
<evidence type="ECO:0000256" key="14">
    <source>
        <dbReference type="SAM" id="Phobius"/>
    </source>
</evidence>
<feature type="transmembrane region" description="Helical" evidence="14">
    <location>
        <begin position="746"/>
        <end position="767"/>
    </location>
</feature>
<dbReference type="PRINTS" id="PR00119">
    <property type="entry name" value="CATATPASE"/>
</dbReference>
<evidence type="ECO:0000256" key="6">
    <source>
        <dbReference type="ARBA" id="ARBA00022692"/>
    </source>
</evidence>
<dbReference type="Proteomes" id="UP000468650">
    <property type="component" value="Unassembled WGS sequence"/>
</dbReference>
<dbReference type="GO" id="GO:0055070">
    <property type="term" value="P:copper ion homeostasis"/>
    <property type="evidence" value="ECO:0007669"/>
    <property type="project" value="TreeGrafter"/>
</dbReference>
<evidence type="ECO:0000259" key="16">
    <source>
        <dbReference type="Pfam" id="PF12156"/>
    </source>
</evidence>
<keyword evidence="3" id="KW-0813">Transport</keyword>
<dbReference type="SUPFAM" id="SSF55008">
    <property type="entry name" value="HMA, heavy metal-associated domain"/>
    <property type="match status" value="1"/>
</dbReference>
<dbReference type="Pfam" id="PF12156">
    <property type="entry name" value="ATPase-cat_bd"/>
    <property type="match status" value="1"/>
</dbReference>
<keyword evidence="4" id="KW-1003">Cell membrane</keyword>
<keyword evidence="9" id="KW-1278">Translocase</keyword>
<gene>
    <name evidence="17" type="ORF">F8C67_05030</name>
</gene>
<dbReference type="GO" id="GO:0005507">
    <property type="term" value="F:copper ion binding"/>
    <property type="evidence" value="ECO:0007669"/>
    <property type="project" value="TreeGrafter"/>
</dbReference>
<dbReference type="Pfam" id="PF00122">
    <property type="entry name" value="E1-E2_ATPase"/>
    <property type="match status" value="1"/>
</dbReference>
<comment type="subcellular location">
    <subcellularLocation>
        <location evidence="1">Cell membrane</location>
        <topology evidence="1">Multi-pass membrane protein</topology>
    </subcellularLocation>
</comment>
<feature type="transmembrane region" description="Helical" evidence="14">
    <location>
        <begin position="430"/>
        <end position="448"/>
    </location>
</feature>
<evidence type="ECO:0000256" key="11">
    <source>
        <dbReference type="ARBA" id="ARBA00023065"/>
    </source>
</evidence>
<dbReference type="Gene3D" id="3.40.50.1000">
    <property type="entry name" value="HAD superfamily/HAD-like"/>
    <property type="match status" value="1"/>
</dbReference>
<evidence type="ECO:0000256" key="10">
    <source>
        <dbReference type="ARBA" id="ARBA00022989"/>
    </source>
</evidence>
<evidence type="ECO:0000256" key="9">
    <source>
        <dbReference type="ARBA" id="ARBA00022967"/>
    </source>
</evidence>
<dbReference type="PANTHER" id="PTHR43520:SF5">
    <property type="entry name" value="CATION-TRANSPORTING P-TYPE ATPASE-RELATED"/>
    <property type="match status" value="1"/>
</dbReference>
<evidence type="ECO:0000313" key="18">
    <source>
        <dbReference type="Proteomes" id="UP000468650"/>
    </source>
</evidence>
<dbReference type="InterPro" id="IPR036163">
    <property type="entry name" value="HMA_dom_sf"/>
</dbReference>
<dbReference type="GO" id="GO:0043682">
    <property type="term" value="F:P-type divalent copper transporter activity"/>
    <property type="evidence" value="ECO:0007669"/>
    <property type="project" value="TreeGrafter"/>
</dbReference>
<dbReference type="Gene3D" id="3.30.70.100">
    <property type="match status" value="1"/>
</dbReference>
<accession>A0A6N6RJU3</accession>
<feature type="transmembrane region" description="Helical" evidence="14">
    <location>
        <begin position="217"/>
        <end position="235"/>
    </location>
</feature>
<dbReference type="InterPro" id="IPR018303">
    <property type="entry name" value="ATPase_P-typ_P_site"/>
</dbReference>
<dbReference type="Gene3D" id="3.40.1110.10">
    <property type="entry name" value="Calcium-transporting ATPase, cytoplasmic domain N"/>
    <property type="match status" value="1"/>
</dbReference>
<comment type="similarity">
    <text evidence="2">Belongs to the cation transport ATPase (P-type) (TC 3.A.3) family. Type IB subfamily.</text>
</comment>
<keyword evidence="8" id="KW-0460">Magnesium</keyword>
<dbReference type="GO" id="GO:0005886">
    <property type="term" value="C:plasma membrane"/>
    <property type="evidence" value="ECO:0007669"/>
    <property type="project" value="UniProtKB-SubCell"/>
</dbReference>
<evidence type="ECO:0000256" key="5">
    <source>
        <dbReference type="ARBA" id="ARBA00022553"/>
    </source>
</evidence>